<reference evidence="1" key="1">
    <citation type="submission" date="2021-03" db="EMBL/GenBank/DDBJ databases">
        <title>Revisited historic fungal species revealed as producer of novel bioactive compounds through whole genome sequencing and comparative genomics.</title>
        <authorList>
            <person name="Vignolle G.A."/>
            <person name="Hochenegger N."/>
            <person name="Mach R.L."/>
            <person name="Mach-Aigner A.R."/>
            <person name="Javad Rahimi M."/>
            <person name="Salim K.A."/>
            <person name="Chan C.M."/>
            <person name="Lim L.B.L."/>
            <person name="Cai F."/>
            <person name="Druzhinina I.S."/>
            <person name="U'Ren J.M."/>
            <person name="Derntl C."/>
        </authorList>
    </citation>
    <scope>NUCLEOTIDE SEQUENCE</scope>
    <source>
        <strain evidence="1">TUCIM 5799</strain>
    </source>
</reference>
<dbReference type="Proteomes" id="UP000829685">
    <property type="component" value="Unassembled WGS sequence"/>
</dbReference>
<protein>
    <submittedName>
        <fullName evidence="1">Uncharacterized protein</fullName>
    </submittedName>
</protein>
<keyword evidence="2" id="KW-1185">Reference proteome</keyword>
<sequence>MAPQQRCHASAPQETNNATIPPWLSTPQILKPYLQPLVLEAVSTLPKDAALSNRALVDILWRMICTREDLVPLNDFPDSVADHTAKARLIFKPKAMEFIEDKFTSLGRHCGARAVGELLAEWTHWDLFHVHMRQILQLAVKQNTVRRLVHRNPLALAWRRWKGLSGTERESRGLALEMEEIGSEKEKKM</sequence>
<dbReference type="EMBL" id="JAFIMR010000038">
    <property type="protein sequence ID" value="KAI1857962.1"/>
    <property type="molecule type" value="Genomic_DNA"/>
</dbReference>
<comment type="caution">
    <text evidence="1">The sequence shown here is derived from an EMBL/GenBank/DDBJ whole genome shotgun (WGS) entry which is preliminary data.</text>
</comment>
<organism evidence="1 2">
    <name type="scientific">Neoarthrinium moseri</name>
    <dbReference type="NCBI Taxonomy" id="1658444"/>
    <lineage>
        <taxon>Eukaryota</taxon>
        <taxon>Fungi</taxon>
        <taxon>Dikarya</taxon>
        <taxon>Ascomycota</taxon>
        <taxon>Pezizomycotina</taxon>
        <taxon>Sordariomycetes</taxon>
        <taxon>Xylariomycetidae</taxon>
        <taxon>Amphisphaeriales</taxon>
        <taxon>Apiosporaceae</taxon>
        <taxon>Neoarthrinium</taxon>
    </lineage>
</organism>
<dbReference type="AlphaFoldDB" id="A0A9P9WD49"/>
<gene>
    <name evidence="1" type="ORF">JX265_010992</name>
</gene>
<evidence type="ECO:0000313" key="1">
    <source>
        <dbReference type="EMBL" id="KAI1857962.1"/>
    </source>
</evidence>
<evidence type="ECO:0000313" key="2">
    <source>
        <dbReference type="Proteomes" id="UP000829685"/>
    </source>
</evidence>
<accession>A0A9P9WD49</accession>
<name>A0A9P9WD49_9PEZI</name>
<proteinExistence type="predicted"/>